<dbReference type="AlphaFoldDB" id="A0A1X7HEL1"/>
<feature type="domain" description="DUF4097" evidence="1">
    <location>
        <begin position="60"/>
        <end position="230"/>
    </location>
</feature>
<evidence type="ECO:0000259" key="1">
    <source>
        <dbReference type="Pfam" id="PF13349"/>
    </source>
</evidence>
<reference evidence="3" key="1">
    <citation type="submission" date="2017-04" db="EMBL/GenBank/DDBJ databases">
        <authorList>
            <person name="Varghese N."/>
            <person name="Submissions S."/>
        </authorList>
    </citation>
    <scope>NUCLEOTIDE SEQUENCE [LARGE SCALE GENOMIC DNA]</scope>
    <source>
        <strain evidence="3">N3/975</strain>
    </source>
</reference>
<dbReference type="PANTHER" id="PTHR34094">
    <property type="match status" value="1"/>
</dbReference>
<accession>A0A1X7HEL1</accession>
<name>A0A1X7HEL1_9BACL</name>
<proteinExistence type="predicted"/>
<evidence type="ECO:0000313" key="3">
    <source>
        <dbReference type="Proteomes" id="UP000192940"/>
    </source>
</evidence>
<dbReference type="Pfam" id="PF13349">
    <property type="entry name" value="DUF4097"/>
    <property type="match status" value="1"/>
</dbReference>
<keyword evidence="3" id="KW-1185">Reference proteome</keyword>
<gene>
    <name evidence="2" type="ORF">SAMN05661091_2705</name>
</gene>
<sequence>MEGMKNAMQKKKGLLIVAVGVLLLIITMNPIKTFSGINFGFSFDTKEINGEQTFDANDFRHLNLRTGSSDIHVVQGNADQIKVRLHGKVSLQIAEQVKLKAEPNGDTLVLGVDIPQGIDLGVRVMNIDLTVELPEKQWSSAGIESGSGDIEIAQMQGDSVKIKASSGDVNVQQVKADEITVHTGSGDIKAEEIDVESIALESGSGDISAERYKASMLNFQSGSGDVELKDGESGIQGKTGSGNIRLDADQLIHDAELRSSSGRVTVDLVKEPSSLKVDFEGSSGKGDMQWDGMRYETNDKDKNQLKGTFGSGGVVLKVRTSSGDFTLK</sequence>
<dbReference type="STRING" id="1313296.SAMN05661091_2705"/>
<organism evidence="2 3">
    <name type="scientific">Paenibacillus uliginis N3/975</name>
    <dbReference type="NCBI Taxonomy" id="1313296"/>
    <lineage>
        <taxon>Bacteria</taxon>
        <taxon>Bacillati</taxon>
        <taxon>Bacillota</taxon>
        <taxon>Bacilli</taxon>
        <taxon>Bacillales</taxon>
        <taxon>Paenibacillaceae</taxon>
        <taxon>Paenibacillus</taxon>
    </lineage>
</organism>
<evidence type="ECO:0000313" key="2">
    <source>
        <dbReference type="EMBL" id="SMF84813.1"/>
    </source>
</evidence>
<protein>
    <submittedName>
        <fullName evidence="2">Lia operon protein LiaG</fullName>
    </submittedName>
</protein>
<dbReference type="Proteomes" id="UP000192940">
    <property type="component" value="Chromosome I"/>
</dbReference>
<dbReference type="Gene3D" id="2.160.20.120">
    <property type="match status" value="1"/>
</dbReference>
<dbReference type="PANTHER" id="PTHR34094:SF1">
    <property type="entry name" value="PROTEIN FAM185A"/>
    <property type="match status" value="1"/>
</dbReference>
<dbReference type="InterPro" id="IPR025164">
    <property type="entry name" value="Toastrack_DUF4097"/>
</dbReference>
<dbReference type="EMBL" id="LT840184">
    <property type="protein sequence ID" value="SMF84813.1"/>
    <property type="molecule type" value="Genomic_DNA"/>
</dbReference>